<reference evidence="3 4" key="1">
    <citation type="submission" date="2020-10" db="EMBL/GenBank/DDBJ databases">
        <title>Complete genome sequence of Cupriavidus basilensis CCUG 49340T.</title>
        <authorList>
            <person name="Salva-Serra F."/>
            <person name="Donoso R.A."/>
            <person name="Cho K.H."/>
            <person name="Yoo J.A."/>
            <person name="Lee K."/>
            <person name="Yoon S.-H."/>
            <person name="Perez-Pantoja D."/>
            <person name="Moore E.R.B."/>
        </authorList>
    </citation>
    <scope>NUCLEOTIDE SEQUENCE [LARGE SCALE GENOMIC DNA]</scope>
    <source>
        <strain evidence="4">CCUG 49340</strain>
        <plasmid evidence="3 4">pRK1-3</plasmid>
    </source>
</reference>
<evidence type="ECO:0000256" key="2">
    <source>
        <dbReference type="SAM" id="MobiDB-lite"/>
    </source>
</evidence>
<dbReference type="EMBL" id="CP062807">
    <property type="protein sequence ID" value="QOT82240.1"/>
    <property type="molecule type" value="Genomic_DNA"/>
</dbReference>
<keyword evidence="3" id="KW-0614">Plasmid</keyword>
<feature type="coiled-coil region" evidence="1">
    <location>
        <begin position="185"/>
        <end position="233"/>
    </location>
</feature>
<gene>
    <name evidence="3" type="ORF">F7R26_039720</name>
</gene>
<evidence type="ECO:0000313" key="3">
    <source>
        <dbReference type="EMBL" id="QOT82240.1"/>
    </source>
</evidence>
<dbReference type="Proteomes" id="UP000397656">
    <property type="component" value="Plasmid pRK1-3"/>
</dbReference>
<feature type="region of interest" description="Disordered" evidence="2">
    <location>
        <begin position="119"/>
        <end position="146"/>
    </location>
</feature>
<organism evidence="3 4">
    <name type="scientific">Cupriavidus basilensis</name>
    <dbReference type="NCBI Taxonomy" id="68895"/>
    <lineage>
        <taxon>Bacteria</taxon>
        <taxon>Pseudomonadati</taxon>
        <taxon>Pseudomonadota</taxon>
        <taxon>Betaproteobacteria</taxon>
        <taxon>Burkholderiales</taxon>
        <taxon>Burkholderiaceae</taxon>
        <taxon>Cupriavidus</taxon>
    </lineage>
</organism>
<dbReference type="RefSeq" id="WP_150986938.1">
    <property type="nucleotide sequence ID" value="NZ_CP062807.1"/>
</dbReference>
<evidence type="ECO:0000256" key="1">
    <source>
        <dbReference type="SAM" id="Coils"/>
    </source>
</evidence>
<geneLocation type="plasmid" evidence="3 4">
    <name>pRK1-3</name>
</geneLocation>
<evidence type="ECO:0000313" key="4">
    <source>
        <dbReference type="Proteomes" id="UP000397656"/>
    </source>
</evidence>
<sequence>MNLIPEGAIATLVAVDRTQSDHQIPSTMGVYSYEASDHDAELWTLEDLERDGDGSLRLDAEGSKISIYGPSVDNMHNANNIASMLGWKTCQLFGKDAASEQAVLRQLVNVDVLNAPPTSAAEIPPPAAPVQSHPPSVPPARRTSASREDAFIDLPPGLDSPVPHDGNAGIPPAIGGHDAGQLADITQVVEDLAAAEAERDRLADELRSASSEKTRLQVLVENLQRENRTLKTSGAQVEPGATSSALLNALIQCAEAQLAERLTAGAPGEEPLLGILRAHGFGIRLNIVPMTA</sequence>
<dbReference type="AlphaFoldDB" id="A0A643FSY5"/>
<name>A0A643FSY5_9BURK</name>
<proteinExistence type="predicted"/>
<dbReference type="GeneID" id="98407103"/>
<keyword evidence="1" id="KW-0175">Coiled coil</keyword>
<protein>
    <submittedName>
        <fullName evidence="3">Uncharacterized protein</fullName>
    </submittedName>
</protein>
<accession>A0A643FSY5</accession>